<feature type="compositionally biased region" description="Basic and acidic residues" evidence="1">
    <location>
        <begin position="21"/>
        <end position="34"/>
    </location>
</feature>
<sequence length="247" mass="27756">MFELRERETGSRSDASLSVRVSERGELQEPERAGDTGVACQCSECESNDSRSESSATLDAWHDAVIEGDRDEQSDTEPGEGEYSLLRQLQSRAGARLVEFPEGDEHGPVDAGGSTLAIFLAFEDGGRMKECWRHLYHTARVSTDVWLSGQTMTECFIIFLPDLDQPLSGKWALLDLEREAEMFLGCHKSRSGRRPVLLRQATMTVEVLPQSGRQQWIEERESLLRDCRRIWDLSETEPEGEAGQSTD</sequence>
<proteinExistence type="predicted"/>
<reference evidence="2" key="2">
    <citation type="submission" date="2014-02" db="EMBL/GenBank/DDBJ databases">
        <title>Annotation of the Genome Sequence of Fusarium oxysporum HDV247.</title>
        <authorList>
            <consortium name="The Broad Institute Genomics Platform"/>
            <person name="Ma L.-J."/>
            <person name="Corby-Kistler H."/>
            <person name="Broz K."/>
            <person name="Gale L.R."/>
            <person name="Jonkers W."/>
            <person name="O'Donnell K."/>
            <person name="Ploetz R."/>
            <person name="Steinberg C."/>
            <person name="Schwartz D.C."/>
            <person name="VanEtten H."/>
            <person name="Zhou S."/>
            <person name="Young S.K."/>
            <person name="Zeng Q."/>
            <person name="Gargeya S."/>
            <person name="Fitzgerald M."/>
            <person name="Abouelleil A."/>
            <person name="Alvarado L."/>
            <person name="Chapman S.B."/>
            <person name="Gainer-Dewar J."/>
            <person name="Goldberg J."/>
            <person name="Griggs A."/>
            <person name="Gujja S."/>
            <person name="Hansen M."/>
            <person name="Howarth C."/>
            <person name="Imamovic A."/>
            <person name="Ireland A."/>
            <person name="Larimer J."/>
            <person name="McCowan C."/>
            <person name="Murphy C."/>
            <person name="Pearson M."/>
            <person name="Poon T.W."/>
            <person name="Priest M."/>
            <person name="Roberts A."/>
            <person name="Saif S."/>
            <person name="Shea T."/>
            <person name="Sykes S."/>
            <person name="Wortman J."/>
            <person name="Nusbaum C."/>
            <person name="Birren B."/>
        </authorList>
    </citation>
    <scope>NUCLEOTIDE SEQUENCE</scope>
    <source>
        <strain evidence="2">HDV247</strain>
    </source>
</reference>
<protein>
    <submittedName>
        <fullName evidence="2">Uncharacterized protein</fullName>
    </submittedName>
</protein>
<feature type="region of interest" description="Disordered" evidence="1">
    <location>
        <begin position="1"/>
        <end position="39"/>
    </location>
</feature>
<organism evidence="2">
    <name type="scientific">Fusarium oxysporum f. sp. pisi HDV247</name>
    <dbReference type="NCBI Taxonomy" id="1080344"/>
    <lineage>
        <taxon>Eukaryota</taxon>
        <taxon>Fungi</taxon>
        <taxon>Dikarya</taxon>
        <taxon>Ascomycota</taxon>
        <taxon>Pezizomycotina</taxon>
        <taxon>Sordariomycetes</taxon>
        <taxon>Hypocreomycetidae</taxon>
        <taxon>Hypocreales</taxon>
        <taxon>Nectriaceae</taxon>
        <taxon>Fusarium</taxon>
        <taxon>Fusarium oxysporum species complex</taxon>
    </lineage>
</organism>
<gene>
    <name evidence="2" type="ORF">FOVG_18721</name>
</gene>
<dbReference type="AlphaFoldDB" id="W9NAK3"/>
<accession>W9NAK3</accession>
<dbReference type="EMBL" id="KI981264">
    <property type="protein sequence ID" value="EXA29803.1"/>
    <property type="molecule type" value="Genomic_DNA"/>
</dbReference>
<dbReference type="HOGENOM" id="CLU_1124585_0_0_1"/>
<evidence type="ECO:0000313" key="2">
    <source>
        <dbReference type="EMBL" id="EXA29803.1"/>
    </source>
</evidence>
<feature type="compositionally biased region" description="Basic and acidic residues" evidence="1">
    <location>
        <begin position="1"/>
        <end position="11"/>
    </location>
</feature>
<dbReference type="OrthoDB" id="10271384at2759"/>
<name>W9NAK3_FUSOX</name>
<dbReference type="Proteomes" id="UP000030751">
    <property type="component" value="Unassembled WGS sequence"/>
</dbReference>
<evidence type="ECO:0000256" key="1">
    <source>
        <dbReference type="SAM" id="MobiDB-lite"/>
    </source>
</evidence>
<reference evidence="2" key="1">
    <citation type="submission" date="2011-10" db="EMBL/GenBank/DDBJ databases">
        <title>The Genome Sequence of Fusarium oxysporum HDV247.</title>
        <authorList>
            <consortium name="The Broad Institute Genome Sequencing Platform"/>
            <person name="Ma L.-J."/>
            <person name="Gale L.R."/>
            <person name="Schwartz D.C."/>
            <person name="Zhou S."/>
            <person name="Corby-Kistler H."/>
            <person name="Young S.K."/>
            <person name="Zeng Q."/>
            <person name="Gargeya S."/>
            <person name="Fitzgerald M."/>
            <person name="Haas B."/>
            <person name="Abouelleil A."/>
            <person name="Alvarado L."/>
            <person name="Arachchi H.M."/>
            <person name="Berlin A."/>
            <person name="Brown A."/>
            <person name="Chapman S.B."/>
            <person name="Chen Z."/>
            <person name="Dunbar C."/>
            <person name="Freedman E."/>
            <person name="Gearin G."/>
            <person name="Goldberg J."/>
            <person name="Griggs A."/>
            <person name="Gujja S."/>
            <person name="Heiman D."/>
            <person name="Howarth C."/>
            <person name="Larson L."/>
            <person name="Lui A."/>
            <person name="MacDonald P.J.P."/>
            <person name="Montmayeur A."/>
            <person name="Murphy C."/>
            <person name="Neiman D."/>
            <person name="Pearson M."/>
            <person name="Priest M."/>
            <person name="Roberts A."/>
            <person name="Saif S."/>
            <person name="Shea T."/>
            <person name="Shenoy N."/>
            <person name="Sisk P."/>
            <person name="Stolte C."/>
            <person name="Sykes S."/>
            <person name="Wortman J."/>
            <person name="Nusbaum C."/>
            <person name="Birren B."/>
        </authorList>
    </citation>
    <scope>NUCLEOTIDE SEQUENCE [LARGE SCALE GENOMIC DNA]</scope>
    <source>
        <strain evidence="2">HDV247</strain>
    </source>
</reference>